<feature type="region of interest" description="Disordered" evidence="1">
    <location>
        <begin position="1020"/>
        <end position="1075"/>
    </location>
</feature>
<evidence type="ECO:0000313" key="3">
    <source>
        <dbReference type="Proteomes" id="UP000323075"/>
    </source>
</evidence>
<feature type="region of interest" description="Disordered" evidence="1">
    <location>
        <begin position="424"/>
        <end position="455"/>
    </location>
</feature>
<dbReference type="AlphaFoldDB" id="A0A663A616"/>
<proteinExistence type="predicted"/>
<feature type="compositionally biased region" description="Polar residues" evidence="1">
    <location>
        <begin position="1048"/>
        <end position="1059"/>
    </location>
</feature>
<reference evidence="2 3" key="1">
    <citation type="submission" date="2019-07" db="EMBL/GenBank/DDBJ databases">
        <title>Genomic Encyclopedia of Archaeal and Bacterial Type Strains, Phase II (KMG-II): from individual species to whole genera.</title>
        <authorList>
            <person name="Goeker M."/>
        </authorList>
    </citation>
    <scope>NUCLEOTIDE SEQUENCE [LARGE SCALE GENOMIC DNA]</scope>
    <source>
        <strain evidence="2 3">DSM 3754</strain>
    </source>
</reference>
<feature type="compositionally biased region" description="Polar residues" evidence="1">
    <location>
        <begin position="424"/>
        <end position="437"/>
    </location>
</feature>
<dbReference type="Proteomes" id="UP000323075">
    <property type="component" value="Unassembled WGS sequence"/>
</dbReference>
<feature type="compositionally biased region" description="Polar residues" evidence="1">
    <location>
        <begin position="1066"/>
        <end position="1075"/>
    </location>
</feature>
<organism evidence="2 3">
    <name type="scientific">Halobacterium salinarum (strain ATCC 33171 / DSM 3754 / JCM 8978 / NBRC 102687 / NCIMB 764 / 91-R6)</name>
    <dbReference type="NCBI Taxonomy" id="2597657"/>
    <lineage>
        <taxon>Archaea</taxon>
        <taxon>Methanobacteriati</taxon>
        <taxon>Methanobacteriota</taxon>
        <taxon>Stenosarchaea group</taxon>
        <taxon>Halobacteria</taxon>
        <taxon>Halobacteriales</taxon>
        <taxon>Halobacteriaceae</taxon>
        <taxon>Halobacterium</taxon>
    </lineage>
</organism>
<name>A0A663A616_HALS9</name>
<sequence>MLPGFAPDVVVKHRRSGPAEPVLNTDGAVLSVRSYLQCGREGSNWFRDPRICRLPRSPHFSTDCMHTPNQQQGIRKIVPGGTLSTAGITITEVTPRVTEWIPDLLEELLPRSIQSVRKFIRQEDPEVLTHARYNTVYRRLQEETLRFDHQEWCSTTDIWSDAEAEAVEYVESLVEFAVKYSDVDEDDLDELSEYHQQRCKSLKQTLTTISTGRGPLNAGLEALAKGPVRLHDELDDAPQPITLVLDGELWSKLDDRGTGIRALAAIAVLGSTFDVRLVISPALDAAIERRYPDWYDSHLRLTETRETSSVESAGGDGQPSAEQLEEAWEAIQNLPEESGRLRLLRNLPIEGSRDYRDLKQDDEIDVQAGTVGRYILDLEELGLVDIDRRGQYNSASLTGLGQVAVEQYVTTDYRVIHPTQSTLETHLTPTPQPQASTVYPARSDTREGDQPGTAEDWIAATGSPSEGADYVQWLDGPSGVLDAWGMHQRYLAGRRDRGVTLVDDRIERFEDGRVSYLTCFDDDLFVATQWGGPLPTLGRIAGALLSDKALSKILTPSRLGNQFEEIDDAVVEQLDREAGEIIRRGHQIGWFSETEEDYDGWRERIGAVRSLCLQQVGELTNSDDVEARTELLRDLHGLVASATQLYHAADVDVTINVRVPDTGMLISDERRLDDFLGFARYTVPKQSVYGIHSGYRMLLEDRPEKLKRRLPYEVDDADSTMHLTASWVFSGPTMTDLHDDIEGAIEMETNEIREAIANGQESAPVMEIPVQIGNSYSAIRNLVEEYASAKNYQVAHQGDIHDGKQDLERLVRLFLRVLGTEDRPHRACPHDVAEAMLHIAQSTQNYDFISVRDISFGLSNLPTKRLLPELPPTATKLLKTLLDADDPMGRSEIIDTAEISESSYDRYINELSAWDIIEPREIEGHRRWEAHLEPWWTPQSDRDEPFADPDPDTGILHAEFPRDVASAAMCHLTTHYDLPALETTYIEGIRPGDDIKALFDEHDRLRRWWPFLWGAFADSDELERGPSGTTASDSTVVRLGQSPGPDVAQSTFQDVSETATQRDHLSQPSPGLTND</sequence>
<evidence type="ECO:0008006" key="4">
    <source>
        <dbReference type="Google" id="ProtNLM"/>
    </source>
</evidence>
<gene>
    <name evidence="2" type="ORF">APQ99_02396</name>
</gene>
<dbReference type="EMBL" id="VRYN01000019">
    <property type="protein sequence ID" value="TYO71794.1"/>
    <property type="molecule type" value="Genomic_DNA"/>
</dbReference>
<comment type="caution">
    <text evidence="2">The sequence shown here is derived from an EMBL/GenBank/DDBJ whole genome shotgun (WGS) entry which is preliminary data.</text>
</comment>
<protein>
    <recommendedName>
        <fullName evidence="4">Plasmid replication protein RepH</fullName>
    </recommendedName>
</protein>
<evidence type="ECO:0000313" key="2">
    <source>
        <dbReference type="EMBL" id="TYO71794.1"/>
    </source>
</evidence>
<accession>A0A663A616</accession>
<evidence type="ECO:0000256" key="1">
    <source>
        <dbReference type="SAM" id="MobiDB-lite"/>
    </source>
</evidence>